<evidence type="ECO:0000256" key="2">
    <source>
        <dbReference type="ARBA" id="ARBA00022803"/>
    </source>
</evidence>
<dbReference type="PROSITE" id="PS50293">
    <property type="entry name" value="TPR_REGION"/>
    <property type="match status" value="1"/>
</dbReference>
<dbReference type="PANTHER" id="PTHR44943">
    <property type="entry name" value="CELLULOSE SYNTHASE OPERON PROTEIN C"/>
    <property type="match status" value="1"/>
</dbReference>
<comment type="caution">
    <text evidence="5">The sequence shown here is derived from an EMBL/GenBank/DDBJ whole genome shotgun (WGS) entry which is preliminary data.</text>
</comment>
<evidence type="ECO:0000313" key="6">
    <source>
        <dbReference type="Proteomes" id="UP000219329"/>
    </source>
</evidence>
<reference evidence="5 6" key="1">
    <citation type="submission" date="2017-08" db="EMBL/GenBank/DDBJ databases">
        <title>Fine stratification of microbial communities through a metagenomic profile of the photic zone.</title>
        <authorList>
            <person name="Haro-Moreno J.M."/>
            <person name="Lopez-Perez M."/>
            <person name="De La Torre J."/>
            <person name="Picazo A."/>
            <person name="Camacho A."/>
            <person name="Rodriguez-Valera F."/>
        </authorList>
    </citation>
    <scope>NUCLEOTIDE SEQUENCE [LARGE SCALE GENOMIC DNA]</scope>
    <source>
        <strain evidence="5">MED-G28</strain>
    </source>
</reference>
<sequence>MKKKLKVFLNIFAYSSVVPILMLGSDVHGQNSAASNVLDRYGNLNITREGPTIDAELAQKMFRRGNTYSNLQRYDEAIEEYRKAISADPNFSNAIRNLANTYYFLERYDEAKPLLARYIELETSTTAGLIAAVSTLGELERQSQNYESSIAYDLHAIELNPSNDSQIHIMANTYNNAGEAHKAILVYRAGIKVMPDNAFFSRSLGRILEQENRLDEALTEYEAAAAKDPDSEFYANLVETTRRRLDI</sequence>
<dbReference type="InterPro" id="IPR011990">
    <property type="entry name" value="TPR-like_helical_dom_sf"/>
</dbReference>
<protein>
    <submittedName>
        <fullName evidence="5">Uncharacterized protein</fullName>
    </submittedName>
</protein>
<dbReference type="EMBL" id="NTJZ01000012">
    <property type="protein sequence ID" value="PDH32916.1"/>
    <property type="molecule type" value="Genomic_DNA"/>
</dbReference>
<keyword evidence="2 3" id="KW-0802">TPR repeat</keyword>
<dbReference type="SMART" id="SM00028">
    <property type="entry name" value="TPR"/>
    <property type="match status" value="5"/>
</dbReference>
<evidence type="ECO:0000256" key="4">
    <source>
        <dbReference type="SAM" id="Phobius"/>
    </source>
</evidence>
<keyword evidence="4" id="KW-0812">Transmembrane</keyword>
<keyword evidence="4" id="KW-1133">Transmembrane helix</keyword>
<dbReference type="PANTHER" id="PTHR44943:SF8">
    <property type="entry name" value="TPR REPEAT-CONTAINING PROTEIN MJ0263"/>
    <property type="match status" value="1"/>
</dbReference>
<gene>
    <name evidence="5" type="ORF">CNF02_10585</name>
</gene>
<evidence type="ECO:0000256" key="1">
    <source>
        <dbReference type="ARBA" id="ARBA00022737"/>
    </source>
</evidence>
<dbReference type="Pfam" id="PF13432">
    <property type="entry name" value="TPR_16"/>
    <property type="match status" value="1"/>
</dbReference>
<dbReference type="Gene3D" id="1.25.40.10">
    <property type="entry name" value="Tetratricopeptide repeat domain"/>
    <property type="match status" value="2"/>
</dbReference>
<dbReference type="Proteomes" id="UP000219329">
    <property type="component" value="Unassembled WGS sequence"/>
</dbReference>
<name>A0A2A5W9T3_9GAMM</name>
<dbReference type="InterPro" id="IPR051685">
    <property type="entry name" value="Ycf3/AcsC/BcsC/TPR_MFPF"/>
</dbReference>
<dbReference type="AlphaFoldDB" id="A0A2A5W9T3"/>
<organism evidence="5 6">
    <name type="scientific">OM182 bacterium MED-G28</name>
    <dbReference type="NCBI Taxonomy" id="1986256"/>
    <lineage>
        <taxon>Bacteria</taxon>
        <taxon>Pseudomonadati</taxon>
        <taxon>Pseudomonadota</taxon>
        <taxon>Gammaproteobacteria</taxon>
        <taxon>OMG group</taxon>
        <taxon>OM182 clade</taxon>
    </lineage>
</organism>
<accession>A0A2A5W9T3</accession>
<dbReference type="PROSITE" id="PS50005">
    <property type="entry name" value="TPR"/>
    <property type="match status" value="2"/>
</dbReference>
<evidence type="ECO:0000313" key="5">
    <source>
        <dbReference type="EMBL" id="PDH32916.1"/>
    </source>
</evidence>
<evidence type="ECO:0000256" key="3">
    <source>
        <dbReference type="PROSITE-ProRule" id="PRU00339"/>
    </source>
</evidence>
<feature type="transmembrane region" description="Helical" evidence="4">
    <location>
        <begin position="7"/>
        <end position="25"/>
    </location>
</feature>
<dbReference type="SUPFAM" id="SSF48452">
    <property type="entry name" value="TPR-like"/>
    <property type="match status" value="1"/>
</dbReference>
<keyword evidence="1" id="KW-0677">Repeat</keyword>
<proteinExistence type="predicted"/>
<dbReference type="InterPro" id="IPR019734">
    <property type="entry name" value="TPR_rpt"/>
</dbReference>
<dbReference type="Pfam" id="PF14559">
    <property type="entry name" value="TPR_19"/>
    <property type="match status" value="1"/>
</dbReference>
<feature type="repeat" description="TPR" evidence="3">
    <location>
        <begin position="198"/>
        <end position="231"/>
    </location>
</feature>
<feature type="repeat" description="TPR" evidence="3">
    <location>
        <begin position="58"/>
        <end position="91"/>
    </location>
</feature>
<keyword evidence="4" id="KW-0472">Membrane</keyword>